<feature type="domain" description="Amine oxidase" evidence="2">
    <location>
        <begin position="48"/>
        <end position="489"/>
    </location>
</feature>
<name>A0A2S6GLN9_9PSEU</name>
<comment type="caution">
    <text evidence="3">The sequence shown here is derived from an EMBL/GenBank/DDBJ whole genome shotgun (WGS) entry which is preliminary data.</text>
</comment>
<proteinExistence type="predicted"/>
<evidence type="ECO:0000259" key="2">
    <source>
        <dbReference type="Pfam" id="PF01593"/>
    </source>
</evidence>
<dbReference type="Proteomes" id="UP000239203">
    <property type="component" value="Unassembled WGS sequence"/>
</dbReference>
<feature type="region of interest" description="Disordered" evidence="1">
    <location>
        <begin position="1"/>
        <end position="21"/>
    </location>
</feature>
<dbReference type="SUPFAM" id="SSF51905">
    <property type="entry name" value="FAD/NAD(P)-binding domain"/>
    <property type="match status" value="1"/>
</dbReference>
<evidence type="ECO:0000313" key="4">
    <source>
        <dbReference type="Proteomes" id="UP000239203"/>
    </source>
</evidence>
<dbReference type="GO" id="GO:0016491">
    <property type="term" value="F:oxidoreductase activity"/>
    <property type="evidence" value="ECO:0007669"/>
    <property type="project" value="InterPro"/>
</dbReference>
<dbReference type="Gene3D" id="3.50.50.60">
    <property type="entry name" value="FAD/NAD(P)-binding domain"/>
    <property type="match status" value="1"/>
</dbReference>
<dbReference type="OrthoDB" id="7856496at2"/>
<dbReference type="InterPro" id="IPR050464">
    <property type="entry name" value="Zeta_carotene_desat/Oxidored"/>
</dbReference>
<dbReference type="EMBL" id="PTIX01000011">
    <property type="protein sequence ID" value="PPK66149.1"/>
    <property type="molecule type" value="Genomic_DNA"/>
</dbReference>
<dbReference type="InterPro" id="IPR036188">
    <property type="entry name" value="FAD/NAD-bd_sf"/>
</dbReference>
<evidence type="ECO:0000313" key="3">
    <source>
        <dbReference type="EMBL" id="PPK66149.1"/>
    </source>
</evidence>
<keyword evidence="4" id="KW-1185">Reference proteome</keyword>
<dbReference type="RefSeq" id="WP_104480628.1">
    <property type="nucleotide sequence ID" value="NZ_CP154825.1"/>
</dbReference>
<evidence type="ECO:0000256" key="1">
    <source>
        <dbReference type="SAM" id="MobiDB-lite"/>
    </source>
</evidence>
<dbReference type="AlphaFoldDB" id="A0A2S6GLN9"/>
<sequence>MPHTREPSPATPLRPGRDRSAQVLPAHPGRTTAEAGTRPSAAVVGGGIAGVAAAVALAERGVSVRLFERELDLGGRLRGWPTGDGPAGGTMTRGFHAFFRQYYNLRALLRRVDPALGFLRPVPDYPLLHASGTAESFAGIPRTPPWNVAGFVLRSKTFTFGDLRRMNPAAASRLFDVSVPRTYDELDSIDAAAFLRDIGFPPAARHLAFEVFSRSFFADPAELSAAELVTMFHIYFLGSNEGLLFDVPRDAFPITLWRPLRAYLEGLGARVHLGAPVSRIERRPGGLAVHTGEHGRVDVDAVVLAAETGALRQLVAASPALGDAGWRSRIGALRAAPPFLVSRLWLDLPARPDRAPFLGTSGFPLLDNVSVLDRFEDGAKSWRARTGGSVVELHAYALPEDLDQDRVVAELTAQLRTVYPELAAARVRHEEHVLAADCPLFAPGGFAGRPAVTTPDPDVVLAGDLARIDLPVALMERAATTGFAAANTLLRRWGLRGHDLWSVANQGRSPLLSRAARRGNRVS</sequence>
<dbReference type="InterPro" id="IPR002937">
    <property type="entry name" value="Amino_oxidase"/>
</dbReference>
<gene>
    <name evidence="3" type="ORF">CLV40_111113</name>
</gene>
<accession>A0A2S6GLN9</accession>
<organism evidence="3 4">
    <name type="scientific">Actinokineospora auranticolor</name>
    <dbReference type="NCBI Taxonomy" id="155976"/>
    <lineage>
        <taxon>Bacteria</taxon>
        <taxon>Bacillati</taxon>
        <taxon>Actinomycetota</taxon>
        <taxon>Actinomycetes</taxon>
        <taxon>Pseudonocardiales</taxon>
        <taxon>Pseudonocardiaceae</taxon>
        <taxon>Actinokineospora</taxon>
    </lineage>
</organism>
<dbReference type="PANTHER" id="PTHR42923">
    <property type="entry name" value="PROTOPORPHYRINOGEN OXIDASE"/>
    <property type="match status" value="1"/>
</dbReference>
<reference evidence="3 4" key="1">
    <citation type="submission" date="2018-02" db="EMBL/GenBank/DDBJ databases">
        <title>Genomic Encyclopedia of Archaeal and Bacterial Type Strains, Phase II (KMG-II): from individual species to whole genera.</title>
        <authorList>
            <person name="Goeker M."/>
        </authorList>
    </citation>
    <scope>NUCLEOTIDE SEQUENCE [LARGE SCALE GENOMIC DNA]</scope>
    <source>
        <strain evidence="3 4">YU 961-1</strain>
    </source>
</reference>
<protein>
    <submittedName>
        <fullName evidence="3">Isorenieratene synthase</fullName>
    </submittedName>
</protein>
<dbReference type="Pfam" id="PF01593">
    <property type="entry name" value="Amino_oxidase"/>
    <property type="match status" value="1"/>
</dbReference>
<dbReference type="PANTHER" id="PTHR42923:SF43">
    <property type="entry name" value="AMINE OXIDASE"/>
    <property type="match status" value="1"/>
</dbReference>